<name>A0A427B0A5_ENSVE</name>
<evidence type="ECO:0000259" key="1">
    <source>
        <dbReference type="PROSITE" id="PS50822"/>
    </source>
</evidence>
<organism evidence="2 3">
    <name type="scientific">Ensete ventricosum</name>
    <name type="common">Abyssinian banana</name>
    <name type="synonym">Musa ensete</name>
    <dbReference type="NCBI Taxonomy" id="4639"/>
    <lineage>
        <taxon>Eukaryota</taxon>
        <taxon>Viridiplantae</taxon>
        <taxon>Streptophyta</taxon>
        <taxon>Embryophyta</taxon>
        <taxon>Tracheophyta</taxon>
        <taxon>Spermatophyta</taxon>
        <taxon>Magnoliopsida</taxon>
        <taxon>Liliopsida</taxon>
        <taxon>Zingiberales</taxon>
        <taxon>Musaceae</taxon>
        <taxon>Ensete</taxon>
    </lineage>
</organism>
<dbReference type="EMBL" id="AMZH03000818">
    <property type="protein sequence ID" value="RRT81817.1"/>
    <property type="molecule type" value="Genomic_DNA"/>
</dbReference>
<accession>A0A427B0A5</accession>
<evidence type="ECO:0000313" key="2">
    <source>
        <dbReference type="EMBL" id="RRT81817.1"/>
    </source>
</evidence>
<evidence type="ECO:0000313" key="3">
    <source>
        <dbReference type="Proteomes" id="UP000287651"/>
    </source>
</evidence>
<protein>
    <recommendedName>
        <fullName evidence="1">Piwi domain-containing protein</fullName>
    </recommendedName>
</protein>
<gene>
    <name evidence="2" type="ORF">B296_00002076</name>
</gene>
<comment type="caution">
    <text evidence="2">The sequence shown here is derived from an EMBL/GenBank/DDBJ whole genome shotgun (WGS) entry which is preliminary data.</text>
</comment>
<dbReference type="Gene3D" id="3.30.420.10">
    <property type="entry name" value="Ribonuclease H-like superfamily/Ribonuclease H"/>
    <property type="match status" value="1"/>
</dbReference>
<dbReference type="PANTHER" id="PTHR22891">
    <property type="entry name" value="EUKARYOTIC TRANSLATION INITIATION FACTOR 2C"/>
    <property type="match status" value="1"/>
</dbReference>
<dbReference type="AlphaFoldDB" id="A0A427B0A5"/>
<sequence>MKLKYNDTGKEKECLPQVGQWNMMNKVLFQLNSFTVVNCIISSCSVAPIRIKLHSDKCSDTQGSGVVASQDWPEVTKYAGLVCAQAHRQELIQDLFKTWHDPQRGTVTGGMIRFASLSFKSDISQSPTPKFVRRSLHVSFIFFCRELLISFRKATGQKPLRIIFYR</sequence>
<dbReference type="Proteomes" id="UP000287651">
    <property type="component" value="Unassembled WGS sequence"/>
</dbReference>
<feature type="domain" description="Piwi" evidence="1">
    <location>
        <begin position="64"/>
        <end position="166"/>
    </location>
</feature>
<proteinExistence type="predicted"/>
<dbReference type="InterPro" id="IPR003165">
    <property type="entry name" value="Piwi"/>
</dbReference>
<dbReference type="PROSITE" id="PS50822">
    <property type="entry name" value="PIWI"/>
    <property type="match status" value="1"/>
</dbReference>
<dbReference type="GO" id="GO:0003676">
    <property type="term" value="F:nucleic acid binding"/>
    <property type="evidence" value="ECO:0007669"/>
    <property type="project" value="InterPro"/>
</dbReference>
<dbReference type="Pfam" id="PF02171">
    <property type="entry name" value="Piwi"/>
    <property type="match status" value="1"/>
</dbReference>
<reference evidence="2 3" key="1">
    <citation type="journal article" date="2014" name="Agronomy (Basel)">
        <title>A Draft Genome Sequence for Ensete ventricosum, the Drought-Tolerant Tree Against Hunger.</title>
        <authorList>
            <person name="Harrison J."/>
            <person name="Moore K.A."/>
            <person name="Paszkiewicz K."/>
            <person name="Jones T."/>
            <person name="Grant M."/>
            <person name="Ambacheew D."/>
            <person name="Muzemil S."/>
            <person name="Studholme D.J."/>
        </authorList>
    </citation>
    <scope>NUCLEOTIDE SEQUENCE [LARGE SCALE GENOMIC DNA]</scope>
</reference>
<dbReference type="InterPro" id="IPR036397">
    <property type="entry name" value="RNaseH_sf"/>
</dbReference>